<feature type="region of interest" description="Disordered" evidence="1">
    <location>
        <begin position="83"/>
        <end position="103"/>
    </location>
</feature>
<comment type="caution">
    <text evidence="2">The sequence shown here is derived from an EMBL/GenBank/DDBJ whole genome shotgun (WGS) entry which is preliminary data.</text>
</comment>
<dbReference type="EMBL" id="JBBPBM010000015">
    <property type="protein sequence ID" value="KAK8559195.1"/>
    <property type="molecule type" value="Genomic_DNA"/>
</dbReference>
<accession>A0ABR2EIL1</accession>
<keyword evidence="3" id="KW-1185">Reference proteome</keyword>
<name>A0ABR2EIL1_9ROSI</name>
<evidence type="ECO:0000313" key="3">
    <source>
        <dbReference type="Proteomes" id="UP001472677"/>
    </source>
</evidence>
<evidence type="ECO:0000256" key="1">
    <source>
        <dbReference type="SAM" id="MobiDB-lite"/>
    </source>
</evidence>
<protein>
    <submittedName>
        <fullName evidence="2">Uncharacterized protein</fullName>
    </submittedName>
</protein>
<reference evidence="2 3" key="1">
    <citation type="journal article" date="2024" name="G3 (Bethesda)">
        <title>Genome assembly of Hibiscus sabdariffa L. provides insights into metabolisms of medicinal natural products.</title>
        <authorList>
            <person name="Kim T."/>
        </authorList>
    </citation>
    <scope>NUCLEOTIDE SEQUENCE [LARGE SCALE GENOMIC DNA]</scope>
    <source>
        <strain evidence="2">TK-2024</strain>
        <tissue evidence="2">Old leaves</tissue>
    </source>
</reference>
<proteinExistence type="predicted"/>
<evidence type="ECO:0000313" key="2">
    <source>
        <dbReference type="EMBL" id="KAK8559195.1"/>
    </source>
</evidence>
<gene>
    <name evidence="2" type="ORF">V6N12_042477</name>
</gene>
<organism evidence="2 3">
    <name type="scientific">Hibiscus sabdariffa</name>
    <name type="common">roselle</name>
    <dbReference type="NCBI Taxonomy" id="183260"/>
    <lineage>
        <taxon>Eukaryota</taxon>
        <taxon>Viridiplantae</taxon>
        <taxon>Streptophyta</taxon>
        <taxon>Embryophyta</taxon>
        <taxon>Tracheophyta</taxon>
        <taxon>Spermatophyta</taxon>
        <taxon>Magnoliopsida</taxon>
        <taxon>eudicotyledons</taxon>
        <taxon>Gunneridae</taxon>
        <taxon>Pentapetalae</taxon>
        <taxon>rosids</taxon>
        <taxon>malvids</taxon>
        <taxon>Malvales</taxon>
        <taxon>Malvaceae</taxon>
        <taxon>Malvoideae</taxon>
        <taxon>Hibiscus</taxon>
    </lineage>
</organism>
<sequence length="103" mass="11425">MKQEVRKAYDFTSDLMLANNELLLKRRDLHANGDKISSISKKRPRISKDASKVDMIAHYSKTNNVNGNEGECNMVADHRHVSSTCSSEDDNVSQDTNGVAVAT</sequence>
<dbReference type="Proteomes" id="UP001472677">
    <property type="component" value="Unassembled WGS sequence"/>
</dbReference>